<reference evidence="1 2" key="1">
    <citation type="submission" date="2023-09" db="EMBL/GenBank/DDBJ databases">
        <title>Nesidiocoris tenuis whole genome shotgun sequence.</title>
        <authorList>
            <person name="Shibata T."/>
            <person name="Shimoda M."/>
            <person name="Kobayashi T."/>
            <person name="Uehara T."/>
        </authorList>
    </citation>
    <scope>NUCLEOTIDE SEQUENCE [LARGE SCALE GENOMIC DNA]</scope>
    <source>
        <strain evidence="1 2">Japan</strain>
    </source>
</reference>
<dbReference type="EMBL" id="AP028909">
    <property type="protein sequence ID" value="BES89559.1"/>
    <property type="molecule type" value="Genomic_DNA"/>
</dbReference>
<name>A0ABN7AB57_9HEMI</name>
<accession>A0ABN7AB57</accession>
<sequence>MVCSSYIVDTVTDSYRSSCQAEKSNAPFVNFSVPTRCWTYDEIRTVSWCWPLLVPEHPERARLIWTTDLPLQADCLKYRYHAHPTEMNGPRTELILLDTSVEPFPVRIVYI</sequence>
<gene>
    <name evidence="1" type="ORF">NTJ_02366</name>
</gene>
<dbReference type="Proteomes" id="UP001307889">
    <property type="component" value="Chromosome 1"/>
</dbReference>
<proteinExistence type="predicted"/>
<organism evidence="1 2">
    <name type="scientific">Nesidiocoris tenuis</name>
    <dbReference type="NCBI Taxonomy" id="355587"/>
    <lineage>
        <taxon>Eukaryota</taxon>
        <taxon>Metazoa</taxon>
        <taxon>Ecdysozoa</taxon>
        <taxon>Arthropoda</taxon>
        <taxon>Hexapoda</taxon>
        <taxon>Insecta</taxon>
        <taxon>Pterygota</taxon>
        <taxon>Neoptera</taxon>
        <taxon>Paraneoptera</taxon>
        <taxon>Hemiptera</taxon>
        <taxon>Heteroptera</taxon>
        <taxon>Panheteroptera</taxon>
        <taxon>Cimicomorpha</taxon>
        <taxon>Miridae</taxon>
        <taxon>Dicyphina</taxon>
        <taxon>Nesidiocoris</taxon>
    </lineage>
</organism>
<evidence type="ECO:0000313" key="1">
    <source>
        <dbReference type="EMBL" id="BES89559.1"/>
    </source>
</evidence>
<keyword evidence="2" id="KW-1185">Reference proteome</keyword>
<protein>
    <submittedName>
        <fullName evidence="1">Uncharacterized protein</fullName>
    </submittedName>
</protein>
<evidence type="ECO:0000313" key="2">
    <source>
        <dbReference type="Proteomes" id="UP001307889"/>
    </source>
</evidence>